<dbReference type="Proteomes" id="UP000298390">
    <property type="component" value="Unassembled WGS sequence"/>
</dbReference>
<evidence type="ECO:0000259" key="1">
    <source>
        <dbReference type="SMART" id="SM00829"/>
    </source>
</evidence>
<dbReference type="Pfam" id="PF08240">
    <property type="entry name" value="ADH_N"/>
    <property type="match status" value="1"/>
</dbReference>
<comment type="caution">
    <text evidence="2">The sequence shown here is derived from an EMBL/GenBank/DDBJ whole genome shotgun (WGS) entry which is preliminary data.</text>
</comment>
<dbReference type="Pfam" id="PF00107">
    <property type="entry name" value="ADH_zinc_N"/>
    <property type="match status" value="1"/>
</dbReference>
<proteinExistence type="predicted"/>
<dbReference type="Gene3D" id="3.40.50.720">
    <property type="entry name" value="NAD(P)-binding Rossmann-like Domain"/>
    <property type="match status" value="1"/>
</dbReference>
<dbReference type="InterPro" id="IPR011032">
    <property type="entry name" value="GroES-like_sf"/>
</dbReference>
<gene>
    <name evidence="2" type="ORF">EVJ58_g8308</name>
</gene>
<dbReference type="InterPro" id="IPR013149">
    <property type="entry name" value="ADH-like_C"/>
</dbReference>
<dbReference type="InterPro" id="IPR047122">
    <property type="entry name" value="Trans-enoyl_RdTase-like"/>
</dbReference>
<dbReference type="CDD" id="cd08249">
    <property type="entry name" value="enoyl_reductase_like"/>
    <property type="match status" value="1"/>
</dbReference>
<dbReference type="InterPro" id="IPR013154">
    <property type="entry name" value="ADH-like_N"/>
</dbReference>
<dbReference type="AlphaFoldDB" id="A0A4Y9Y0V1"/>
<protein>
    <recommendedName>
        <fullName evidence="1">Enoyl reductase (ER) domain-containing protein</fullName>
    </recommendedName>
</protein>
<dbReference type="GO" id="GO:0016651">
    <property type="term" value="F:oxidoreductase activity, acting on NAD(P)H"/>
    <property type="evidence" value="ECO:0007669"/>
    <property type="project" value="InterPro"/>
</dbReference>
<feature type="domain" description="Enoyl reductase (ER)" evidence="1">
    <location>
        <begin position="15"/>
        <end position="354"/>
    </location>
</feature>
<sequence length="358" mass="39162">MTSAIPKTMKALITQANKTVKVEEIPVPEIDDWEVLAKVVVVAQNPTDWQYIDTVTNVGTISGCDWSGYIVKLGKKVTELNATGLKVGDHVAGFTHGGTYKDRGAYAEYVKATYDLCWKVPEGTLSHEQAATMGCAYWTAVQSLFHPTRLGLVEPPNKVEKEQFVFIYGGSSSVGMYALQLAHAAGYKVVTVTSAKNHALCKSLGADYVFDYRDPDVVSKIKETTKNSLHHALDTISQESTQTLALNSYGPGPGKLITIQPLQEKAKQLRDDVEKQITLIYTSLGREVNWNGIIFKASPEDHAHMAQFLSKTPGLVASGTVKPNPIKVWEGGLNAISDGLQHMREGKHSGEKIVYRIA</sequence>
<dbReference type="PANTHER" id="PTHR45348:SF2">
    <property type="entry name" value="ZINC-TYPE ALCOHOL DEHYDROGENASE-LIKE PROTEIN C2E1P3.01"/>
    <property type="match status" value="1"/>
</dbReference>
<dbReference type="EMBL" id="SEKV01000599">
    <property type="protein sequence ID" value="TFY55353.1"/>
    <property type="molecule type" value="Genomic_DNA"/>
</dbReference>
<name>A0A4Y9Y0V1_9APHY</name>
<dbReference type="Gene3D" id="3.90.180.10">
    <property type="entry name" value="Medium-chain alcohol dehydrogenases, catalytic domain"/>
    <property type="match status" value="1"/>
</dbReference>
<dbReference type="SUPFAM" id="SSF51735">
    <property type="entry name" value="NAD(P)-binding Rossmann-fold domains"/>
    <property type="match status" value="1"/>
</dbReference>
<dbReference type="InterPro" id="IPR020843">
    <property type="entry name" value="ER"/>
</dbReference>
<accession>A0A4Y9Y0V1</accession>
<dbReference type="InterPro" id="IPR036291">
    <property type="entry name" value="NAD(P)-bd_dom_sf"/>
</dbReference>
<dbReference type="SUPFAM" id="SSF50129">
    <property type="entry name" value="GroES-like"/>
    <property type="match status" value="1"/>
</dbReference>
<evidence type="ECO:0000313" key="3">
    <source>
        <dbReference type="Proteomes" id="UP000298390"/>
    </source>
</evidence>
<dbReference type="STRING" id="34475.A0A4Y9Y0V1"/>
<dbReference type="SMART" id="SM00829">
    <property type="entry name" value="PKS_ER"/>
    <property type="match status" value="1"/>
</dbReference>
<dbReference type="PANTHER" id="PTHR45348">
    <property type="entry name" value="HYPOTHETICAL OXIDOREDUCTASE (EUROFUNG)"/>
    <property type="match status" value="1"/>
</dbReference>
<evidence type="ECO:0000313" key="2">
    <source>
        <dbReference type="EMBL" id="TFY55353.1"/>
    </source>
</evidence>
<organism evidence="2 3">
    <name type="scientific">Rhodofomes roseus</name>
    <dbReference type="NCBI Taxonomy" id="34475"/>
    <lineage>
        <taxon>Eukaryota</taxon>
        <taxon>Fungi</taxon>
        <taxon>Dikarya</taxon>
        <taxon>Basidiomycota</taxon>
        <taxon>Agaricomycotina</taxon>
        <taxon>Agaricomycetes</taxon>
        <taxon>Polyporales</taxon>
        <taxon>Rhodofomes</taxon>
    </lineage>
</organism>
<reference evidence="2 3" key="1">
    <citation type="submission" date="2019-01" db="EMBL/GenBank/DDBJ databases">
        <title>Genome sequencing of the rare red list fungi Fomitopsis rosea.</title>
        <authorList>
            <person name="Buettner E."/>
            <person name="Kellner H."/>
        </authorList>
    </citation>
    <scope>NUCLEOTIDE SEQUENCE [LARGE SCALE GENOMIC DNA]</scope>
    <source>
        <strain evidence="2 3">DSM 105464</strain>
    </source>
</reference>